<dbReference type="PANTHER" id="PTHR34406:SF1">
    <property type="entry name" value="PROTEIN YCEI"/>
    <property type="match status" value="1"/>
</dbReference>
<organism evidence="3 4">
    <name type="scientific">Hyalangium rubrum</name>
    <dbReference type="NCBI Taxonomy" id="3103134"/>
    <lineage>
        <taxon>Bacteria</taxon>
        <taxon>Pseudomonadati</taxon>
        <taxon>Myxococcota</taxon>
        <taxon>Myxococcia</taxon>
        <taxon>Myxococcales</taxon>
        <taxon>Cystobacterineae</taxon>
        <taxon>Archangiaceae</taxon>
        <taxon>Hyalangium</taxon>
    </lineage>
</organism>
<dbReference type="InterPro" id="IPR007372">
    <property type="entry name" value="Lipid/polyisoprenoid-bd_YceI"/>
</dbReference>
<dbReference type="Proteomes" id="UP001291309">
    <property type="component" value="Unassembled WGS sequence"/>
</dbReference>
<dbReference type="SMART" id="SM00867">
    <property type="entry name" value="YceI"/>
    <property type="match status" value="1"/>
</dbReference>
<dbReference type="Pfam" id="PF04264">
    <property type="entry name" value="YceI"/>
    <property type="match status" value="1"/>
</dbReference>
<keyword evidence="4" id="KW-1185">Reference proteome</keyword>
<evidence type="ECO:0000313" key="4">
    <source>
        <dbReference type="Proteomes" id="UP001291309"/>
    </source>
</evidence>
<gene>
    <name evidence="3" type="ORF">SYV04_25335</name>
</gene>
<feature type="domain" description="Lipid/polyisoprenoid-binding YceI-like" evidence="2">
    <location>
        <begin position="33"/>
        <end position="206"/>
    </location>
</feature>
<dbReference type="EMBL" id="JAXIVS010000009">
    <property type="protein sequence ID" value="MDY7229742.1"/>
    <property type="molecule type" value="Genomic_DNA"/>
</dbReference>
<feature type="chain" id="PRO_5047141106" evidence="1">
    <location>
        <begin position="21"/>
        <end position="211"/>
    </location>
</feature>
<feature type="signal peptide" evidence="1">
    <location>
        <begin position="1"/>
        <end position="20"/>
    </location>
</feature>
<accession>A0ABU5H8E4</accession>
<evidence type="ECO:0000256" key="1">
    <source>
        <dbReference type="SAM" id="SignalP"/>
    </source>
</evidence>
<evidence type="ECO:0000313" key="3">
    <source>
        <dbReference type="EMBL" id="MDY7229742.1"/>
    </source>
</evidence>
<comment type="caution">
    <text evidence="3">The sequence shown here is derived from an EMBL/GenBank/DDBJ whole genome shotgun (WGS) entry which is preliminary data.</text>
</comment>
<dbReference type="Gene3D" id="2.40.128.110">
    <property type="entry name" value="Lipid/polyisoprenoid-binding, YceI-like"/>
    <property type="match status" value="1"/>
</dbReference>
<dbReference type="SUPFAM" id="SSF101874">
    <property type="entry name" value="YceI-like"/>
    <property type="match status" value="1"/>
</dbReference>
<evidence type="ECO:0000259" key="2">
    <source>
        <dbReference type="SMART" id="SM00867"/>
    </source>
</evidence>
<sequence>MFARRAVLMAALLLALSVSAQQPPPAAAAQTFTFNDPGSRDTVALMLDAPLEVINGLSNALKGTVVVQGTKATGRLTVPVNTLKTGNETRDGHLQNDRWLDAAKHPDIIFEFKDIALPAALEPGKPLKLQTKGKFTIRGVTREEPVEVTAMLFKESAETKNRATGDLLRLRAKFRIPLEAYGIKRTEALLLKVGEVAEVTVDAWGSTQFKL</sequence>
<reference evidence="3 4" key="1">
    <citation type="submission" date="2023-12" db="EMBL/GenBank/DDBJ databases">
        <title>the genome sequence of Hyalangium sp. s54d21.</title>
        <authorList>
            <person name="Zhang X."/>
        </authorList>
    </citation>
    <scope>NUCLEOTIDE SEQUENCE [LARGE SCALE GENOMIC DNA]</scope>
    <source>
        <strain evidence="4">s54d21</strain>
    </source>
</reference>
<dbReference type="PANTHER" id="PTHR34406">
    <property type="entry name" value="PROTEIN YCEI"/>
    <property type="match status" value="1"/>
</dbReference>
<dbReference type="RefSeq" id="WP_321548464.1">
    <property type="nucleotide sequence ID" value="NZ_JAXIVS010000009.1"/>
</dbReference>
<dbReference type="InterPro" id="IPR036761">
    <property type="entry name" value="TTHA0802/YceI-like_sf"/>
</dbReference>
<protein>
    <submittedName>
        <fullName evidence="3">YceI family protein</fullName>
    </submittedName>
</protein>
<proteinExistence type="predicted"/>
<name>A0ABU5H8E4_9BACT</name>
<keyword evidence="1" id="KW-0732">Signal</keyword>